<accession>A0ABQ6V2H1</accession>
<dbReference type="RefSeq" id="WP_151459833.1">
    <property type="nucleotide sequence ID" value="NZ_CBDRDJ010000001.1"/>
</dbReference>
<protein>
    <recommendedName>
        <fullName evidence="4">Alkaline shock response membrane anchor protein AmaP</fullName>
    </recommendedName>
</protein>
<dbReference type="EMBL" id="WAAO01000003">
    <property type="protein sequence ID" value="KAB1862258.1"/>
    <property type="molecule type" value="Genomic_DNA"/>
</dbReference>
<keyword evidence="1" id="KW-1133">Transmembrane helix</keyword>
<keyword evidence="3" id="KW-1185">Reference proteome</keyword>
<dbReference type="GeneID" id="77477690"/>
<feature type="transmembrane region" description="Helical" evidence="1">
    <location>
        <begin position="67"/>
        <end position="92"/>
    </location>
</feature>
<gene>
    <name evidence="2" type="ORF">F6A08_14575</name>
</gene>
<keyword evidence="1" id="KW-0472">Membrane</keyword>
<evidence type="ECO:0000313" key="2">
    <source>
        <dbReference type="EMBL" id="KAB1862258.1"/>
    </source>
</evidence>
<dbReference type="Proteomes" id="UP000478836">
    <property type="component" value="Unassembled WGS sequence"/>
</dbReference>
<reference evidence="3" key="1">
    <citation type="submission" date="2019-09" db="EMBL/GenBank/DDBJ databases">
        <title>Whole genome sequencing of Microbacterium maritypicum.</title>
        <authorList>
            <person name="Lenchi N."/>
        </authorList>
    </citation>
    <scope>NUCLEOTIDE SEQUENCE [LARGE SCALE GENOMIC DNA]</scope>
    <source>
        <strain evidence="3">G1</strain>
    </source>
</reference>
<keyword evidence="1" id="KW-0812">Transmembrane</keyword>
<sequence>MTNEQATYRRVLRRETHSPRTAPAVAVAAVGAVVLLAGLAGGVWWLVDPAFRASAARWFDGASALAAQPAAAIAVGAVLVLLAVLLLALAVLPGRRSRRARIADRTALLVDDGVIADAVAAAVARRTGAERGRVSVTMGRRTVTVRIVPTSGVAVDPAAAESAVHDTLAEVGFSSATRVVVSTEGVVA</sequence>
<feature type="transmembrane region" description="Helical" evidence="1">
    <location>
        <begin position="21"/>
        <end position="47"/>
    </location>
</feature>
<evidence type="ECO:0000313" key="3">
    <source>
        <dbReference type="Proteomes" id="UP000478836"/>
    </source>
</evidence>
<organism evidence="2 3">
    <name type="scientific">Microbacterium algeriense</name>
    <dbReference type="NCBI Taxonomy" id="2615184"/>
    <lineage>
        <taxon>Bacteria</taxon>
        <taxon>Bacillati</taxon>
        <taxon>Actinomycetota</taxon>
        <taxon>Actinomycetes</taxon>
        <taxon>Micrococcales</taxon>
        <taxon>Microbacteriaceae</taxon>
        <taxon>Microbacterium</taxon>
    </lineage>
</organism>
<evidence type="ECO:0008006" key="4">
    <source>
        <dbReference type="Google" id="ProtNLM"/>
    </source>
</evidence>
<comment type="caution">
    <text evidence="2">The sequence shown here is derived from an EMBL/GenBank/DDBJ whole genome shotgun (WGS) entry which is preliminary data.</text>
</comment>
<name>A0ABQ6V2H1_9MICO</name>
<proteinExistence type="predicted"/>
<evidence type="ECO:0000256" key="1">
    <source>
        <dbReference type="SAM" id="Phobius"/>
    </source>
</evidence>